<sequence length="145" mass="16968">MEENRVGALPLLPEVGMEFSTIDEAWMFWISYEGQNRFEVRKRYTNKIKSDERVRSCRYVCANEGHRKEDKRDHLTKCPRAETRTGCQVRMGVILDREKGNYKVSDLVLEHNYILQLPETSHLMAINTVPQLCIQTFYFAGGNHI</sequence>
<dbReference type="EMBL" id="CM029054">
    <property type="protein sequence ID" value="KAG2537656.1"/>
    <property type="molecule type" value="Genomic_DNA"/>
</dbReference>
<dbReference type="Proteomes" id="UP000823388">
    <property type="component" value="Chromosome 9N"/>
</dbReference>
<evidence type="ECO:0000259" key="1">
    <source>
        <dbReference type="Pfam" id="PF03101"/>
    </source>
</evidence>
<name>A0A8T0MSA1_PANVG</name>
<protein>
    <recommendedName>
        <fullName evidence="1">FAR1 domain-containing protein</fullName>
    </recommendedName>
</protein>
<evidence type="ECO:0000313" key="3">
    <source>
        <dbReference type="Proteomes" id="UP000823388"/>
    </source>
</evidence>
<dbReference type="InterPro" id="IPR004330">
    <property type="entry name" value="FAR1_DNA_bnd_dom"/>
</dbReference>
<dbReference type="PANTHER" id="PTHR46328">
    <property type="entry name" value="FAR-RED IMPAIRED RESPONSIVE (FAR1) FAMILY PROTEIN-RELATED"/>
    <property type="match status" value="1"/>
</dbReference>
<organism evidence="2 3">
    <name type="scientific">Panicum virgatum</name>
    <name type="common">Blackwell switchgrass</name>
    <dbReference type="NCBI Taxonomy" id="38727"/>
    <lineage>
        <taxon>Eukaryota</taxon>
        <taxon>Viridiplantae</taxon>
        <taxon>Streptophyta</taxon>
        <taxon>Embryophyta</taxon>
        <taxon>Tracheophyta</taxon>
        <taxon>Spermatophyta</taxon>
        <taxon>Magnoliopsida</taxon>
        <taxon>Liliopsida</taxon>
        <taxon>Poales</taxon>
        <taxon>Poaceae</taxon>
        <taxon>PACMAD clade</taxon>
        <taxon>Panicoideae</taxon>
        <taxon>Panicodae</taxon>
        <taxon>Paniceae</taxon>
        <taxon>Panicinae</taxon>
        <taxon>Panicum</taxon>
        <taxon>Panicum sect. Hiantes</taxon>
    </lineage>
</organism>
<reference evidence="2" key="1">
    <citation type="submission" date="2020-05" db="EMBL/GenBank/DDBJ databases">
        <title>WGS assembly of Panicum virgatum.</title>
        <authorList>
            <person name="Lovell J.T."/>
            <person name="Jenkins J."/>
            <person name="Shu S."/>
            <person name="Juenger T.E."/>
            <person name="Schmutz J."/>
        </authorList>
    </citation>
    <scope>NUCLEOTIDE SEQUENCE</scope>
    <source>
        <strain evidence="2">AP13</strain>
    </source>
</reference>
<dbReference type="AlphaFoldDB" id="A0A8T0MSA1"/>
<proteinExistence type="predicted"/>
<dbReference type="Pfam" id="PF03101">
    <property type="entry name" value="FAR1"/>
    <property type="match status" value="1"/>
</dbReference>
<comment type="caution">
    <text evidence="2">The sequence shown here is derived from an EMBL/GenBank/DDBJ whole genome shotgun (WGS) entry which is preliminary data.</text>
</comment>
<keyword evidence="3" id="KW-1185">Reference proteome</keyword>
<feature type="domain" description="FAR1" evidence="1">
    <location>
        <begin position="28"/>
        <end position="115"/>
    </location>
</feature>
<accession>A0A8T0MSA1</accession>
<dbReference type="PANTHER" id="PTHR46328:SF34">
    <property type="entry name" value="PROTEIN FAR1-RELATED SEQUENCE 5-LIKE"/>
    <property type="match status" value="1"/>
</dbReference>
<gene>
    <name evidence="2" type="ORF">PVAP13_9NG308700</name>
</gene>
<evidence type="ECO:0000313" key="2">
    <source>
        <dbReference type="EMBL" id="KAG2537656.1"/>
    </source>
</evidence>